<sequence>MRQTKWVWGQIKGFQRKYIIYLMLSMIPQVMMLINPMITQRIVDEVLYQIADFQGNMDPLIRHLIMLIILMIVFTGIRTLIRYISIVGIEDCGQLFLVSVKDKIYGKLQRQDRAFYKCHKTGDLMTRVTGDVEMGKHGLVHLLRGFLECAVLYGASAIYMFTKDVALTFSLMVFTPLIFIVTYRFAVTAHPYYVALREKLSVLNSNAQENIEGNRIVKAFTREKYEKEKFKNKNWEFRNANLEASLVWLRYYPAIEGFSQALPVVVLMLGGYFLMTGRISGGTFLAFNSLCWTLAAPMRTLGMLINDTQRFFASMDKVIDLYEAEPSIKNKEDGSQLKVDRLKGAIEFQDVSVQLEHSDILEHVNLKINPGETVTIMGATGSGKTTIINCISRFIDVTGGRVLLDGIDVRDYDLDTLRRNIGVANQDVFLFSDTVDQNIAFGNTNLHRHEIERSAKLAKADFIWNMGQGFETIVGERGTGLSGGQKQRLALARALAVKPPILILDDTTSAVDMETETSIQENLEHLDAQCTKLIIAQRFFTARKSDKIIILEKGKIVECGTHKELLKAKGYYADIYMLQKGLTTMDEIDLELEKGGEQDG</sequence>
<feature type="domain" description="ABC transmembrane type-1" evidence="11">
    <location>
        <begin position="29"/>
        <end position="310"/>
    </location>
</feature>
<evidence type="ECO:0000259" key="11">
    <source>
        <dbReference type="PROSITE" id="PS50929"/>
    </source>
</evidence>
<evidence type="ECO:0000313" key="12">
    <source>
        <dbReference type="EMBL" id="TLC97862.1"/>
    </source>
</evidence>
<comment type="caution">
    <text evidence="12">The sequence shown here is derived from an EMBL/GenBank/DDBJ whole genome shotgun (WGS) entry which is preliminary data.</text>
</comment>
<dbReference type="SUPFAM" id="SSF52540">
    <property type="entry name" value="P-loop containing nucleoside triphosphate hydrolases"/>
    <property type="match status" value="1"/>
</dbReference>
<dbReference type="PANTHER" id="PTHR43394:SF1">
    <property type="entry name" value="ATP-BINDING CASSETTE SUB-FAMILY B MEMBER 10, MITOCHONDRIAL"/>
    <property type="match status" value="1"/>
</dbReference>
<dbReference type="EMBL" id="QGQD01000107">
    <property type="protein sequence ID" value="TLC97862.1"/>
    <property type="molecule type" value="Genomic_DNA"/>
</dbReference>
<dbReference type="PANTHER" id="PTHR43394">
    <property type="entry name" value="ATP-DEPENDENT PERMEASE MDL1, MITOCHONDRIAL"/>
    <property type="match status" value="1"/>
</dbReference>
<dbReference type="Pfam" id="PF00005">
    <property type="entry name" value="ABC_tran"/>
    <property type="match status" value="1"/>
</dbReference>
<evidence type="ECO:0000259" key="10">
    <source>
        <dbReference type="PROSITE" id="PS50893"/>
    </source>
</evidence>
<name>A0A4U8Q1W3_9FIRM</name>
<dbReference type="Gene3D" id="1.20.1560.10">
    <property type="entry name" value="ABC transporter type 1, transmembrane domain"/>
    <property type="match status" value="1"/>
</dbReference>
<evidence type="ECO:0000256" key="9">
    <source>
        <dbReference type="SAM" id="Phobius"/>
    </source>
</evidence>
<dbReference type="FunFam" id="3.40.50.300:FF:000221">
    <property type="entry name" value="Multidrug ABC transporter ATP-binding protein"/>
    <property type="match status" value="1"/>
</dbReference>
<evidence type="ECO:0000256" key="6">
    <source>
        <dbReference type="ARBA" id="ARBA00022840"/>
    </source>
</evidence>
<dbReference type="InterPro" id="IPR011527">
    <property type="entry name" value="ABC1_TM_dom"/>
</dbReference>
<dbReference type="SMART" id="SM00382">
    <property type="entry name" value="AAA"/>
    <property type="match status" value="1"/>
</dbReference>
<dbReference type="GO" id="GO:0005886">
    <property type="term" value="C:plasma membrane"/>
    <property type="evidence" value="ECO:0007669"/>
    <property type="project" value="UniProtKB-SubCell"/>
</dbReference>
<keyword evidence="5" id="KW-0547">Nucleotide-binding</keyword>
<dbReference type="InterPro" id="IPR003439">
    <property type="entry name" value="ABC_transporter-like_ATP-bd"/>
</dbReference>
<organism evidence="12 13">
    <name type="scientific">Robinsoniella peoriensis</name>
    <dbReference type="NCBI Taxonomy" id="180332"/>
    <lineage>
        <taxon>Bacteria</taxon>
        <taxon>Bacillati</taxon>
        <taxon>Bacillota</taxon>
        <taxon>Clostridia</taxon>
        <taxon>Lachnospirales</taxon>
        <taxon>Lachnospiraceae</taxon>
        <taxon>Robinsoniella</taxon>
    </lineage>
</organism>
<dbReference type="AlphaFoldDB" id="A0A4U8Q1W3"/>
<evidence type="ECO:0000256" key="3">
    <source>
        <dbReference type="ARBA" id="ARBA00022475"/>
    </source>
</evidence>
<protein>
    <submittedName>
        <fullName evidence="12">Putative multidrug export ATP-binding/permease protein</fullName>
        <ecNumber evidence="12">3.6.3.-</ecNumber>
    </submittedName>
</protein>
<keyword evidence="13" id="KW-1185">Reference proteome</keyword>
<dbReference type="InterPro" id="IPR017871">
    <property type="entry name" value="ABC_transporter-like_CS"/>
</dbReference>
<evidence type="ECO:0000256" key="7">
    <source>
        <dbReference type="ARBA" id="ARBA00022989"/>
    </source>
</evidence>
<dbReference type="GO" id="GO:0005524">
    <property type="term" value="F:ATP binding"/>
    <property type="evidence" value="ECO:0007669"/>
    <property type="project" value="UniProtKB-KW"/>
</dbReference>
<feature type="domain" description="ABC transporter" evidence="10">
    <location>
        <begin position="346"/>
        <end position="578"/>
    </location>
</feature>
<dbReference type="Proteomes" id="UP000306509">
    <property type="component" value="Unassembled WGS sequence"/>
</dbReference>
<keyword evidence="12" id="KW-0378">Hydrolase</keyword>
<keyword evidence="4 9" id="KW-0812">Transmembrane</keyword>
<dbReference type="EC" id="3.6.3.-" evidence="12"/>
<keyword evidence="7 9" id="KW-1133">Transmembrane helix</keyword>
<dbReference type="PROSITE" id="PS50929">
    <property type="entry name" value="ABC_TM1F"/>
    <property type="match status" value="1"/>
</dbReference>
<proteinExistence type="predicted"/>
<keyword evidence="6 12" id="KW-0067">ATP-binding</keyword>
<feature type="transmembrane region" description="Helical" evidence="9">
    <location>
        <begin position="281"/>
        <end position="305"/>
    </location>
</feature>
<feature type="transmembrane region" description="Helical" evidence="9">
    <location>
        <begin position="257"/>
        <end position="275"/>
    </location>
</feature>
<accession>A0A4U8Q1W3</accession>
<dbReference type="SUPFAM" id="SSF90123">
    <property type="entry name" value="ABC transporter transmembrane region"/>
    <property type="match status" value="1"/>
</dbReference>
<evidence type="ECO:0000256" key="5">
    <source>
        <dbReference type="ARBA" id="ARBA00022741"/>
    </source>
</evidence>
<dbReference type="GO" id="GO:0016887">
    <property type="term" value="F:ATP hydrolysis activity"/>
    <property type="evidence" value="ECO:0007669"/>
    <property type="project" value="InterPro"/>
</dbReference>
<evidence type="ECO:0000256" key="8">
    <source>
        <dbReference type="ARBA" id="ARBA00023136"/>
    </source>
</evidence>
<gene>
    <name evidence="12" type="ORF">DSM106044_05225</name>
</gene>
<dbReference type="InterPro" id="IPR039421">
    <property type="entry name" value="Type_1_exporter"/>
</dbReference>
<dbReference type="InterPro" id="IPR036640">
    <property type="entry name" value="ABC1_TM_sf"/>
</dbReference>
<dbReference type="InterPro" id="IPR027417">
    <property type="entry name" value="P-loop_NTPase"/>
</dbReference>
<comment type="subcellular location">
    <subcellularLocation>
        <location evidence="1">Cell membrane</location>
        <topology evidence="1">Multi-pass membrane protein</topology>
    </subcellularLocation>
</comment>
<keyword evidence="3" id="KW-1003">Cell membrane</keyword>
<keyword evidence="2" id="KW-0813">Transport</keyword>
<dbReference type="InterPro" id="IPR003593">
    <property type="entry name" value="AAA+_ATPase"/>
</dbReference>
<dbReference type="RefSeq" id="WP_138004055.1">
    <property type="nucleotide sequence ID" value="NZ_QGQD01000107.1"/>
</dbReference>
<dbReference type="PROSITE" id="PS50893">
    <property type="entry name" value="ABC_TRANSPORTER_2"/>
    <property type="match status" value="1"/>
</dbReference>
<dbReference type="CDD" id="cd18542">
    <property type="entry name" value="ABC_6TM_YknU_like"/>
    <property type="match status" value="1"/>
</dbReference>
<dbReference type="Pfam" id="PF00664">
    <property type="entry name" value="ABC_membrane"/>
    <property type="match status" value="1"/>
</dbReference>
<feature type="transmembrane region" description="Helical" evidence="9">
    <location>
        <begin position="20"/>
        <end position="40"/>
    </location>
</feature>
<dbReference type="GO" id="GO:0015421">
    <property type="term" value="F:ABC-type oligopeptide transporter activity"/>
    <property type="evidence" value="ECO:0007669"/>
    <property type="project" value="TreeGrafter"/>
</dbReference>
<reference evidence="12 13" key="1">
    <citation type="journal article" date="2019" name="Anaerobe">
        <title>Detection of Robinsoniella peoriensis in multiple bone samples of a trauma patient.</title>
        <authorList>
            <person name="Schrottner P."/>
            <person name="Hartwich K."/>
            <person name="Bunk B."/>
            <person name="Schober I."/>
            <person name="Helbig S."/>
            <person name="Rudolph W.W."/>
            <person name="Gunzer F."/>
        </authorList>
    </citation>
    <scope>NUCLEOTIDE SEQUENCE [LARGE SCALE GENOMIC DNA]</scope>
    <source>
        <strain evidence="12 13">DSM 106044</strain>
    </source>
</reference>
<evidence type="ECO:0000256" key="2">
    <source>
        <dbReference type="ARBA" id="ARBA00022448"/>
    </source>
</evidence>
<evidence type="ECO:0000313" key="13">
    <source>
        <dbReference type="Proteomes" id="UP000306509"/>
    </source>
</evidence>
<evidence type="ECO:0000256" key="4">
    <source>
        <dbReference type="ARBA" id="ARBA00022692"/>
    </source>
</evidence>
<evidence type="ECO:0000256" key="1">
    <source>
        <dbReference type="ARBA" id="ARBA00004651"/>
    </source>
</evidence>
<dbReference type="STRING" id="180332.GCA_000797495_02327"/>
<dbReference type="PROSITE" id="PS00211">
    <property type="entry name" value="ABC_TRANSPORTER_1"/>
    <property type="match status" value="1"/>
</dbReference>
<keyword evidence="8 9" id="KW-0472">Membrane</keyword>
<feature type="transmembrane region" description="Helical" evidence="9">
    <location>
        <begin position="60"/>
        <end position="81"/>
    </location>
</feature>
<dbReference type="Gene3D" id="3.40.50.300">
    <property type="entry name" value="P-loop containing nucleotide triphosphate hydrolases"/>
    <property type="match status" value="1"/>
</dbReference>
<feature type="transmembrane region" description="Helical" evidence="9">
    <location>
        <begin position="167"/>
        <end position="187"/>
    </location>
</feature>